<dbReference type="GeneID" id="27349198"/>
<name>A0A0D2AHB3_9EURO</name>
<dbReference type="OrthoDB" id="5125733at2759"/>
<gene>
    <name evidence="3" type="ORF">PV07_10004</name>
</gene>
<dbReference type="PANTHER" id="PTHR33112">
    <property type="entry name" value="DOMAIN PROTEIN, PUTATIVE-RELATED"/>
    <property type="match status" value="1"/>
</dbReference>
<dbReference type="Proteomes" id="UP000054466">
    <property type="component" value="Unassembled WGS sequence"/>
</dbReference>
<evidence type="ECO:0000313" key="3">
    <source>
        <dbReference type="EMBL" id="KIW24277.1"/>
    </source>
</evidence>
<evidence type="ECO:0000256" key="1">
    <source>
        <dbReference type="SAM" id="MobiDB-lite"/>
    </source>
</evidence>
<dbReference type="VEuPathDB" id="FungiDB:PV07_10004"/>
<sequence>MLRAKRKSSSARAAGKEIRSGCRLCNNLRPRGHASSSYNADSSATRVKADLTLCIDALQLSVSECQYCKLLRQSLQAFVGGEWPRIRAPLCVDIVEGSPIKMSVQESSGKTTVVELYAPSDQRPPWPALGNARSIPISSGSDESFEFARKCIQNCIASPAHGACQKSSPSTLPTRLIDVQAMDETLRLVELKGRKSVDYITLSYCWGAGSAVTTTKANLRDMRTMINWDTLPVLFQNAVTITRRLNVRYLWIDGLCIIQDDKHDWEAESSRMSDIYEASYVTIAADTCEDNTRPCLVQRPKRLRLEHQNTRGKAFTLKARKVSNHHEAPEEDLAFRAQGPLRLRAWALQESVLSPRILHYTETELTFECRSTYRCECNPSPSRKATTPGLLPNLLSTKHHAKIFRTWHRIVAQYSLRTLTVASDKLPAISGIAKKVQTATGSAYLGGLWNDNLVTDLLWASAPHLESPHLARRLYGYRAPSFSWASVDTHIQPFEDSEDETAELSPHVSITRTSCTVSGCNPLGEVTDGFLELRGPVAEATLVAPERYKFEYHLVIAGSGTAVAVSPDSLLVPDSVEDDDPGSPHGTVRRGREGESYSPFKARVWCLSVAGHSHGCISGLVLTKSSRVPGAYERIGHFTCGNDWLVGAKKRKIKIV</sequence>
<evidence type="ECO:0000259" key="2">
    <source>
        <dbReference type="Pfam" id="PF06985"/>
    </source>
</evidence>
<keyword evidence="4" id="KW-1185">Reference proteome</keyword>
<proteinExistence type="predicted"/>
<protein>
    <recommendedName>
        <fullName evidence="2">Heterokaryon incompatibility domain-containing protein</fullName>
    </recommendedName>
</protein>
<feature type="domain" description="Heterokaryon incompatibility" evidence="2">
    <location>
        <begin position="199"/>
        <end position="350"/>
    </location>
</feature>
<dbReference type="HOGENOM" id="CLU_002639_3_1_1"/>
<dbReference type="PANTHER" id="PTHR33112:SF9">
    <property type="entry name" value="HETEROKARYON INCOMPATIBILITY DOMAIN-CONTAINING PROTEIN"/>
    <property type="match status" value="1"/>
</dbReference>
<dbReference type="STRING" id="569365.A0A0D2AHB3"/>
<accession>A0A0D2AHB3</accession>
<dbReference type="RefSeq" id="XP_016244493.1">
    <property type="nucleotide sequence ID" value="XM_016397302.1"/>
</dbReference>
<organism evidence="3 4">
    <name type="scientific">Cladophialophora immunda</name>
    <dbReference type="NCBI Taxonomy" id="569365"/>
    <lineage>
        <taxon>Eukaryota</taxon>
        <taxon>Fungi</taxon>
        <taxon>Dikarya</taxon>
        <taxon>Ascomycota</taxon>
        <taxon>Pezizomycotina</taxon>
        <taxon>Eurotiomycetes</taxon>
        <taxon>Chaetothyriomycetidae</taxon>
        <taxon>Chaetothyriales</taxon>
        <taxon>Herpotrichiellaceae</taxon>
        <taxon>Cladophialophora</taxon>
    </lineage>
</organism>
<feature type="region of interest" description="Disordered" evidence="1">
    <location>
        <begin position="573"/>
        <end position="594"/>
    </location>
</feature>
<evidence type="ECO:0000313" key="4">
    <source>
        <dbReference type="Proteomes" id="UP000054466"/>
    </source>
</evidence>
<reference evidence="3 4" key="1">
    <citation type="submission" date="2015-01" db="EMBL/GenBank/DDBJ databases">
        <title>The Genome Sequence of Cladophialophora immunda CBS83496.</title>
        <authorList>
            <consortium name="The Broad Institute Genomics Platform"/>
            <person name="Cuomo C."/>
            <person name="de Hoog S."/>
            <person name="Gorbushina A."/>
            <person name="Stielow B."/>
            <person name="Teixiera M."/>
            <person name="Abouelleil A."/>
            <person name="Chapman S.B."/>
            <person name="Priest M."/>
            <person name="Young S.K."/>
            <person name="Wortman J."/>
            <person name="Nusbaum C."/>
            <person name="Birren B."/>
        </authorList>
    </citation>
    <scope>NUCLEOTIDE SEQUENCE [LARGE SCALE GENOMIC DNA]</scope>
    <source>
        <strain evidence="3 4">CBS 83496</strain>
    </source>
</reference>
<dbReference type="AlphaFoldDB" id="A0A0D2AHB3"/>
<dbReference type="EMBL" id="KN847045">
    <property type="protein sequence ID" value="KIW24277.1"/>
    <property type="molecule type" value="Genomic_DNA"/>
</dbReference>
<dbReference type="InterPro" id="IPR010730">
    <property type="entry name" value="HET"/>
</dbReference>
<dbReference type="Pfam" id="PF06985">
    <property type="entry name" value="HET"/>
    <property type="match status" value="1"/>
</dbReference>